<sequence length="153" mass="16868">MSREVLSRSSLLIELVAKGVMTCVTQEVKDLYHLLGHEFLPLDLASKVQPLLTKISKLGACHSKIASAGVSGVSVNEDREFLFVSTFVPLCCSVDLDNISSEQVDSMLLEDWLDVDSRSNSSASNDKEESGFIYLNHYTEIHLSLLLTLHIGL</sequence>
<proteinExistence type="predicted"/>
<keyword evidence="1" id="KW-0396">Initiation factor</keyword>
<protein>
    <submittedName>
        <fullName evidence="1">Eukaryotic translation initiation factor 3 subunit A</fullName>
    </submittedName>
</protein>
<organism evidence="1 2">
    <name type="scientific">Camellia lanceoleosa</name>
    <dbReference type="NCBI Taxonomy" id="1840588"/>
    <lineage>
        <taxon>Eukaryota</taxon>
        <taxon>Viridiplantae</taxon>
        <taxon>Streptophyta</taxon>
        <taxon>Embryophyta</taxon>
        <taxon>Tracheophyta</taxon>
        <taxon>Spermatophyta</taxon>
        <taxon>Magnoliopsida</taxon>
        <taxon>eudicotyledons</taxon>
        <taxon>Gunneridae</taxon>
        <taxon>Pentapetalae</taxon>
        <taxon>asterids</taxon>
        <taxon>Ericales</taxon>
        <taxon>Theaceae</taxon>
        <taxon>Camellia</taxon>
    </lineage>
</organism>
<keyword evidence="1" id="KW-0648">Protein biosynthesis</keyword>
<gene>
    <name evidence="1" type="ORF">LOK49_LG05G02580</name>
</gene>
<accession>A0ACC0HQ71</accession>
<dbReference type="EMBL" id="CM045761">
    <property type="protein sequence ID" value="KAI8015752.1"/>
    <property type="molecule type" value="Genomic_DNA"/>
</dbReference>
<keyword evidence="2" id="KW-1185">Reference proteome</keyword>
<evidence type="ECO:0000313" key="1">
    <source>
        <dbReference type="EMBL" id="KAI8015752.1"/>
    </source>
</evidence>
<comment type="caution">
    <text evidence="1">The sequence shown here is derived from an EMBL/GenBank/DDBJ whole genome shotgun (WGS) entry which is preliminary data.</text>
</comment>
<dbReference type="Proteomes" id="UP001060215">
    <property type="component" value="Chromosome 4"/>
</dbReference>
<reference evidence="1 2" key="1">
    <citation type="journal article" date="2022" name="Plant J.">
        <title>Chromosome-level genome of Camellia lanceoleosa provides a valuable resource for understanding genome evolution and self-incompatibility.</title>
        <authorList>
            <person name="Gong W."/>
            <person name="Xiao S."/>
            <person name="Wang L."/>
            <person name="Liao Z."/>
            <person name="Chang Y."/>
            <person name="Mo W."/>
            <person name="Hu G."/>
            <person name="Li W."/>
            <person name="Zhao G."/>
            <person name="Zhu H."/>
            <person name="Hu X."/>
            <person name="Ji K."/>
            <person name="Xiang X."/>
            <person name="Song Q."/>
            <person name="Yuan D."/>
            <person name="Jin S."/>
            <person name="Zhang L."/>
        </authorList>
    </citation>
    <scope>NUCLEOTIDE SEQUENCE [LARGE SCALE GENOMIC DNA]</scope>
    <source>
        <strain evidence="1">SQ_2022a</strain>
    </source>
</reference>
<evidence type="ECO:0000313" key="2">
    <source>
        <dbReference type="Proteomes" id="UP001060215"/>
    </source>
</evidence>
<name>A0ACC0HQ71_9ERIC</name>